<name>A0A1X2GKA0_9FUNG</name>
<feature type="region of interest" description="Disordered" evidence="8">
    <location>
        <begin position="181"/>
        <end position="239"/>
    </location>
</feature>
<feature type="region of interest" description="Disordered" evidence="8">
    <location>
        <begin position="690"/>
        <end position="771"/>
    </location>
</feature>
<dbReference type="CDD" id="cd00067">
    <property type="entry name" value="GAL4"/>
    <property type="match status" value="1"/>
</dbReference>
<feature type="compositionally biased region" description="Low complexity" evidence="8">
    <location>
        <begin position="700"/>
        <end position="722"/>
    </location>
</feature>
<feature type="domain" description="Zn(2)-C6 fungal-type" evidence="9">
    <location>
        <begin position="19"/>
        <end position="49"/>
    </location>
</feature>
<feature type="compositionally biased region" description="Polar residues" evidence="8">
    <location>
        <begin position="223"/>
        <end position="238"/>
    </location>
</feature>
<dbReference type="PROSITE" id="PS50048">
    <property type="entry name" value="ZN2_CY6_FUNGAL_2"/>
    <property type="match status" value="1"/>
</dbReference>
<evidence type="ECO:0000256" key="1">
    <source>
        <dbReference type="ARBA" id="ARBA00004123"/>
    </source>
</evidence>
<dbReference type="EMBL" id="MCGT01000011">
    <property type="protein sequence ID" value="ORX55740.1"/>
    <property type="molecule type" value="Genomic_DNA"/>
</dbReference>
<feature type="compositionally biased region" description="Low complexity" evidence="8">
    <location>
        <begin position="116"/>
        <end position="127"/>
    </location>
</feature>
<organism evidence="10 11">
    <name type="scientific">Hesseltinella vesiculosa</name>
    <dbReference type="NCBI Taxonomy" id="101127"/>
    <lineage>
        <taxon>Eukaryota</taxon>
        <taxon>Fungi</taxon>
        <taxon>Fungi incertae sedis</taxon>
        <taxon>Mucoromycota</taxon>
        <taxon>Mucoromycotina</taxon>
        <taxon>Mucoromycetes</taxon>
        <taxon>Mucorales</taxon>
        <taxon>Cunninghamellaceae</taxon>
        <taxon>Hesseltinella</taxon>
    </lineage>
</organism>
<evidence type="ECO:0000256" key="3">
    <source>
        <dbReference type="ARBA" id="ARBA00022833"/>
    </source>
</evidence>
<gene>
    <name evidence="10" type="ORF">DM01DRAFT_1304334</name>
</gene>
<keyword evidence="5" id="KW-0238">DNA-binding</keyword>
<feature type="compositionally biased region" description="Low complexity" evidence="8">
    <location>
        <begin position="182"/>
        <end position="198"/>
    </location>
</feature>
<dbReference type="Proteomes" id="UP000242146">
    <property type="component" value="Unassembled WGS sequence"/>
</dbReference>
<keyword evidence="6" id="KW-0804">Transcription</keyword>
<dbReference type="AlphaFoldDB" id="A0A1X2GKA0"/>
<evidence type="ECO:0000256" key="6">
    <source>
        <dbReference type="ARBA" id="ARBA00023163"/>
    </source>
</evidence>
<comment type="caution">
    <text evidence="10">The sequence shown here is derived from an EMBL/GenBank/DDBJ whole genome shotgun (WGS) entry which is preliminary data.</text>
</comment>
<dbReference type="STRING" id="101127.A0A1X2GKA0"/>
<protein>
    <recommendedName>
        <fullName evidence="9">Zn(2)-C6 fungal-type domain-containing protein</fullName>
    </recommendedName>
</protein>
<keyword evidence="11" id="KW-1185">Reference proteome</keyword>
<evidence type="ECO:0000256" key="2">
    <source>
        <dbReference type="ARBA" id="ARBA00022723"/>
    </source>
</evidence>
<dbReference type="SMART" id="SM00066">
    <property type="entry name" value="GAL4"/>
    <property type="match status" value="1"/>
</dbReference>
<dbReference type="PANTHER" id="PTHR31313">
    <property type="entry name" value="TY1 ENHANCER ACTIVATOR"/>
    <property type="match status" value="1"/>
</dbReference>
<dbReference type="Gene3D" id="4.10.240.10">
    <property type="entry name" value="Zn(2)-C6 fungal-type DNA-binding domain"/>
    <property type="match status" value="1"/>
</dbReference>
<dbReference type="InterPro" id="IPR036864">
    <property type="entry name" value="Zn2-C6_fun-type_DNA-bd_sf"/>
</dbReference>
<accession>A0A1X2GKA0</accession>
<dbReference type="OrthoDB" id="4456959at2759"/>
<proteinExistence type="predicted"/>
<reference evidence="10 11" key="1">
    <citation type="submission" date="2016-07" db="EMBL/GenBank/DDBJ databases">
        <title>Pervasive Adenine N6-methylation of Active Genes in Fungi.</title>
        <authorList>
            <consortium name="DOE Joint Genome Institute"/>
            <person name="Mondo S.J."/>
            <person name="Dannebaum R.O."/>
            <person name="Kuo R.C."/>
            <person name="Labutti K."/>
            <person name="Haridas S."/>
            <person name="Kuo A."/>
            <person name="Salamov A."/>
            <person name="Ahrendt S.R."/>
            <person name="Lipzen A."/>
            <person name="Sullivan W."/>
            <person name="Andreopoulos W.B."/>
            <person name="Clum A."/>
            <person name="Lindquist E."/>
            <person name="Daum C."/>
            <person name="Ramamoorthy G.K."/>
            <person name="Gryganskyi A."/>
            <person name="Culley D."/>
            <person name="Magnuson J.K."/>
            <person name="James T.Y."/>
            <person name="O'Malley M.A."/>
            <person name="Stajich J.E."/>
            <person name="Spatafora J.W."/>
            <person name="Visel A."/>
            <person name="Grigoriev I.V."/>
        </authorList>
    </citation>
    <scope>NUCLEOTIDE SEQUENCE [LARGE SCALE GENOMIC DNA]</scope>
    <source>
        <strain evidence="10 11">NRRL 3301</strain>
    </source>
</reference>
<feature type="compositionally biased region" description="Polar residues" evidence="8">
    <location>
        <begin position="730"/>
        <end position="741"/>
    </location>
</feature>
<evidence type="ECO:0000256" key="5">
    <source>
        <dbReference type="ARBA" id="ARBA00023125"/>
    </source>
</evidence>
<dbReference type="InterPro" id="IPR001138">
    <property type="entry name" value="Zn2Cys6_DnaBD"/>
</dbReference>
<keyword evidence="7" id="KW-0539">Nucleus</keyword>
<evidence type="ECO:0000256" key="8">
    <source>
        <dbReference type="SAM" id="MobiDB-lite"/>
    </source>
</evidence>
<dbReference type="SUPFAM" id="SSF57701">
    <property type="entry name" value="Zn2/Cys6 DNA-binding domain"/>
    <property type="match status" value="1"/>
</dbReference>
<dbReference type="GO" id="GO:0003677">
    <property type="term" value="F:DNA binding"/>
    <property type="evidence" value="ECO:0007669"/>
    <property type="project" value="UniProtKB-KW"/>
</dbReference>
<dbReference type="PROSITE" id="PS00463">
    <property type="entry name" value="ZN2_CY6_FUNGAL_1"/>
    <property type="match status" value="1"/>
</dbReference>
<feature type="region of interest" description="Disordered" evidence="8">
    <location>
        <begin position="93"/>
        <end position="127"/>
    </location>
</feature>
<evidence type="ECO:0000256" key="7">
    <source>
        <dbReference type="ARBA" id="ARBA00023242"/>
    </source>
</evidence>
<dbReference type="GO" id="GO:0005634">
    <property type="term" value="C:nucleus"/>
    <property type="evidence" value="ECO:0007669"/>
    <property type="project" value="UniProtKB-SubCell"/>
</dbReference>
<sequence>MDPQSAFSSKSKRPRSSLACIRCRKKKVKCDFMQPSCGRCDGAGLPCSYATPPKRVDGRAFDQIGYNVDDLKERMQRMQSDLVMMKSNLRPFSDDNLGGPTIHKHPAHSSGTVPDPQQQQLTAPNQQPVTWKLSLSPSGLRIDTNIASVAELYRILLNGISQLNISGDSPANLFSMDALREATAPKSPSPSSASMQHASRSRPGLLPAAGDVDDEMTQDEHTNPGQRVSGSHPKSSSRMWEVDESEARWIMKEHYPSLKPPGRDDTTTMMEDQEALNHLVCHTYHNCFLSYQIADVPAFVQCYSNPQHSDYDPLLANSIYAWTSKHACIYHGSCPDKNPAVMGETYFKHARQLLKKRFDISNHNTIHALINLYMYQLACERSSLAYLYIGLAIRMAQDLKFHKKEFMPADPVQREANKRLWWSAYWLDLCAALDSNRPTMVDDKDCDLEYPTRLPCEDDEAGYRIAFTVHSIKLMKVRKDIAKYLPSEQSGQSLLSAISRFENALTTWLQELPMDLRFFDEATEPFQPTGSFRDVAILLLHIHYQTTWIMLHKFFLPKKDHTATPVALLSLNICTKAANLITRMLSLYSQHLPMCQFADTLDGIFASVSIHQVNAIATEDQVAKIVAQRNLIHTSTLLRRSHLVYMDKVLAILDSIDAFLKKHRLPTDLKDLPVVDEHAINEHSISTVFHPSPTLPPAAQPSASPFSSSSSSSSQFPTTPASRSSHRRVSTSPLSPINLTMPSSSAVPKPASASSSSTFLSQPSTSQEPGYLPVSSAPAFFSASPASPATSSFGASLTSSAWANPSILSTLASASSLESVLTDPTTAALFNLTADSLTTNMDQASQPTFVFGSDAALQPQHQQHVQQHIQEHQPASAAELFASLVNAAGNDFGHATPPLANQLDPMTSSSLQSMFGASCPTTDMTFDLDLDLEPAATSHPTTASAPSALQQMFGLSSLLPDGLHQPPPPSSSMSTSVAGGLASHPDSGGPSDRQQQQIMDMLEFITTGQKRFHRDWDAGT</sequence>
<dbReference type="SMART" id="SM00906">
    <property type="entry name" value="Fungal_trans"/>
    <property type="match status" value="1"/>
</dbReference>
<dbReference type="GO" id="GO:0006351">
    <property type="term" value="P:DNA-templated transcription"/>
    <property type="evidence" value="ECO:0007669"/>
    <property type="project" value="InterPro"/>
</dbReference>
<dbReference type="InterPro" id="IPR051615">
    <property type="entry name" value="Transcr_Regulatory_Elem"/>
</dbReference>
<comment type="subcellular location">
    <subcellularLocation>
        <location evidence="1">Nucleus</location>
    </subcellularLocation>
</comment>
<dbReference type="CDD" id="cd12148">
    <property type="entry name" value="fungal_TF_MHR"/>
    <property type="match status" value="1"/>
</dbReference>
<evidence type="ECO:0000259" key="9">
    <source>
        <dbReference type="PROSITE" id="PS50048"/>
    </source>
</evidence>
<keyword evidence="4" id="KW-0805">Transcription regulation</keyword>
<evidence type="ECO:0000313" key="11">
    <source>
        <dbReference type="Proteomes" id="UP000242146"/>
    </source>
</evidence>
<dbReference type="GO" id="GO:0008270">
    <property type="term" value="F:zinc ion binding"/>
    <property type="evidence" value="ECO:0007669"/>
    <property type="project" value="InterPro"/>
</dbReference>
<dbReference type="Pfam" id="PF04082">
    <property type="entry name" value="Fungal_trans"/>
    <property type="match status" value="1"/>
</dbReference>
<dbReference type="PANTHER" id="PTHR31313:SF81">
    <property type="entry name" value="TY1 ENHANCER ACTIVATOR"/>
    <property type="match status" value="1"/>
</dbReference>
<dbReference type="InterPro" id="IPR007219">
    <property type="entry name" value="XnlR_reg_dom"/>
</dbReference>
<feature type="region of interest" description="Disordered" evidence="8">
    <location>
        <begin position="958"/>
        <end position="1000"/>
    </location>
</feature>
<keyword evidence="3" id="KW-0862">Zinc</keyword>
<keyword evidence="2" id="KW-0479">Metal-binding</keyword>
<evidence type="ECO:0000256" key="4">
    <source>
        <dbReference type="ARBA" id="ARBA00023015"/>
    </source>
</evidence>
<feature type="compositionally biased region" description="Low complexity" evidence="8">
    <location>
        <begin position="742"/>
        <end position="766"/>
    </location>
</feature>
<dbReference type="Pfam" id="PF00172">
    <property type="entry name" value="Zn_clus"/>
    <property type="match status" value="1"/>
</dbReference>
<evidence type="ECO:0000313" key="10">
    <source>
        <dbReference type="EMBL" id="ORX55740.1"/>
    </source>
</evidence>
<dbReference type="GO" id="GO:0000981">
    <property type="term" value="F:DNA-binding transcription factor activity, RNA polymerase II-specific"/>
    <property type="evidence" value="ECO:0007669"/>
    <property type="project" value="InterPro"/>
</dbReference>